<evidence type="ECO:0000256" key="4">
    <source>
        <dbReference type="ARBA" id="ARBA00022525"/>
    </source>
</evidence>
<feature type="domain" description="SLH" evidence="12">
    <location>
        <begin position="705"/>
        <end position="768"/>
    </location>
</feature>
<evidence type="ECO:0000256" key="11">
    <source>
        <dbReference type="RuleBase" id="RU003355"/>
    </source>
</evidence>
<dbReference type="PRINTS" id="PR00723">
    <property type="entry name" value="SUBTILISIN"/>
</dbReference>
<dbReference type="InterPro" id="IPR001119">
    <property type="entry name" value="SLH_dom"/>
</dbReference>
<dbReference type="PROSITE" id="PS00137">
    <property type="entry name" value="SUBTILASE_HIS"/>
    <property type="match status" value="1"/>
</dbReference>
<organism evidence="13 14">
    <name type="scientific">Aquibacillus rhizosphaerae</name>
    <dbReference type="NCBI Taxonomy" id="3051431"/>
    <lineage>
        <taxon>Bacteria</taxon>
        <taxon>Bacillati</taxon>
        <taxon>Bacillota</taxon>
        <taxon>Bacilli</taxon>
        <taxon>Bacillales</taxon>
        <taxon>Bacillaceae</taxon>
        <taxon>Aquibacillus</taxon>
    </lineage>
</organism>
<dbReference type="RefSeq" id="WP_285929659.1">
    <property type="nucleotide sequence ID" value="NZ_JASTZU010000001.1"/>
</dbReference>
<dbReference type="PROSITE" id="PS51272">
    <property type="entry name" value="SLH"/>
    <property type="match status" value="3"/>
</dbReference>
<dbReference type="InterPro" id="IPR015500">
    <property type="entry name" value="Peptidase_S8_subtilisin-rel"/>
</dbReference>
<dbReference type="InterPro" id="IPR034084">
    <property type="entry name" value="Thermitase-like_dom"/>
</dbReference>
<feature type="active site" description="Charge relay system" evidence="10">
    <location>
        <position position="196"/>
    </location>
</feature>
<feature type="domain" description="SLH" evidence="12">
    <location>
        <begin position="647"/>
        <end position="703"/>
    </location>
</feature>
<dbReference type="Pfam" id="PF00082">
    <property type="entry name" value="Peptidase_S8"/>
    <property type="match status" value="1"/>
</dbReference>
<accession>A0ABT7L189</accession>
<dbReference type="InterPro" id="IPR036852">
    <property type="entry name" value="Peptidase_S8/S53_dom_sf"/>
</dbReference>
<comment type="subcellular location">
    <subcellularLocation>
        <location evidence="2">Secreted</location>
    </subcellularLocation>
</comment>
<gene>
    <name evidence="13" type="ORF">QQS35_00205</name>
</gene>
<keyword evidence="7 10" id="KW-0378">Hydrolase</keyword>
<evidence type="ECO:0000256" key="3">
    <source>
        <dbReference type="ARBA" id="ARBA00011073"/>
    </source>
</evidence>
<keyword evidence="9" id="KW-0106">Calcium</keyword>
<dbReference type="SUPFAM" id="SSF89260">
    <property type="entry name" value="Collagen-binding domain"/>
    <property type="match status" value="1"/>
</dbReference>
<dbReference type="Proteomes" id="UP001235343">
    <property type="component" value="Unassembled WGS sequence"/>
</dbReference>
<dbReference type="SUPFAM" id="SSF52743">
    <property type="entry name" value="Subtilisin-like"/>
    <property type="match status" value="1"/>
</dbReference>
<evidence type="ECO:0000313" key="14">
    <source>
        <dbReference type="Proteomes" id="UP001235343"/>
    </source>
</evidence>
<comment type="cofactor">
    <cofactor evidence="1">
        <name>Ca(2+)</name>
        <dbReference type="ChEBI" id="CHEBI:29108"/>
    </cofactor>
</comment>
<feature type="active site" description="Charge relay system" evidence="10">
    <location>
        <position position="229"/>
    </location>
</feature>
<dbReference type="CDD" id="cd07484">
    <property type="entry name" value="Peptidases_S8_Thermitase_like"/>
    <property type="match status" value="1"/>
</dbReference>
<dbReference type="Pfam" id="PF04151">
    <property type="entry name" value="PPC"/>
    <property type="match status" value="1"/>
</dbReference>
<dbReference type="Gene3D" id="2.60.120.380">
    <property type="match status" value="1"/>
</dbReference>
<dbReference type="InterPro" id="IPR007280">
    <property type="entry name" value="Peptidase_C_arc/bac"/>
</dbReference>
<dbReference type="InterPro" id="IPR050131">
    <property type="entry name" value="Peptidase_S8_subtilisin-like"/>
</dbReference>
<protein>
    <submittedName>
        <fullName evidence="13">S8 family serine peptidase</fullName>
    </submittedName>
</protein>
<dbReference type="InterPro" id="IPR059177">
    <property type="entry name" value="GH29D-like_dom"/>
</dbReference>
<dbReference type="PANTHER" id="PTHR43806">
    <property type="entry name" value="PEPTIDASE S8"/>
    <property type="match status" value="1"/>
</dbReference>
<dbReference type="PANTHER" id="PTHR43806:SF11">
    <property type="entry name" value="CEREVISIN-RELATED"/>
    <property type="match status" value="1"/>
</dbReference>
<evidence type="ECO:0000256" key="7">
    <source>
        <dbReference type="ARBA" id="ARBA00022801"/>
    </source>
</evidence>
<dbReference type="Pfam" id="PF13290">
    <property type="entry name" value="CHB_HEX_C_1"/>
    <property type="match status" value="1"/>
</dbReference>
<keyword evidence="6" id="KW-0732">Signal</keyword>
<evidence type="ECO:0000313" key="13">
    <source>
        <dbReference type="EMBL" id="MDL4838895.1"/>
    </source>
</evidence>
<evidence type="ECO:0000256" key="8">
    <source>
        <dbReference type="ARBA" id="ARBA00022825"/>
    </source>
</evidence>
<keyword evidence="8 10" id="KW-0720">Serine protease</keyword>
<dbReference type="Pfam" id="PF00395">
    <property type="entry name" value="SLH"/>
    <property type="match status" value="3"/>
</dbReference>
<evidence type="ECO:0000256" key="2">
    <source>
        <dbReference type="ARBA" id="ARBA00004613"/>
    </source>
</evidence>
<dbReference type="InterPro" id="IPR023828">
    <property type="entry name" value="Peptidase_S8_Ser-AS"/>
</dbReference>
<dbReference type="PROSITE" id="PS00136">
    <property type="entry name" value="SUBTILASE_ASP"/>
    <property type="match status" value="1"/>
</dbReference>
<comment type="caution">
    <text evidence="13">The sequence shown here is derived from an EMBL/GenBank/DDBJ whole genome shotgun (WGS) entry which is preliminary data.</text>
</comment>
<reference evidence="13 14" key="1">
    <citation type="submission" date="2023-06" db="EMBL/GenBank/DDBJ databases">
        <title>Aquibacillus rhizosphaerae LR5S19.</title>
        <authorList>
            <person name="Sun J.-Q."/>
        </authorList>
    </citation>
    <scope>NUCLEOTIDE SEQUENCE [LARGE SCALE GENOMIC DNA]</scope>
    <source>
        <strain evidence="13 14">LR5S19</strain>
    </source>
</reference>
<evidence type="ECO:0000256" key="6">
    <source>
        <dbReference type="ARBA" id="ARBA00022729"/>
    </source>
</evidence>
<evidence type="ECO:0000259" key="12">
    <source>
        <dbReference type="PROSITE" id="PS51272"/>
    </source>
</evidence>
<name>A0ABT7L189_9BACI</name>
<dbReference type="PROSITE" id="PS00138">
    <property type="entry name" value="SUBTILASE_SER"/>
    <property type="match status" value="1"/>
</dbReference>
<dbReference type="Gene3D" id="3.40.50.200">
    <property type="entry name" value="Peptidase S8/S53 domain"/>
    <property type="match status" value="1"/>
</dbReference>
<proteinExistence type="inferred from homology"/>
<feature type="domain" description="SLH" evidence="12">
    <location>
        <begin position="769"/>
        <end position="821"/>
    </location>
</feature>
<comment type="similarity">
    <text evidence="3 10 11">Belongs to the peptidase S8 family.</text>
</comment>
<dbReference type="PROSITE" id="PS51892">
    <property type="entry name" value="SUBTILASE"/>
    <property type="match status" value="1"/>
</dbReference>
<keyword evidence="5 10" id="KW-0645">Protease</keyword>
<evidence type="ECO:0000256" key="10">
    <source>
        <dbReference type="PROSITE-ProRule" id="PRU01240"/>
    </source>
</evidence>
<dbReference type="EMBL" id="JASTZU010000001">
    <property type="protein sequence ID" value="MDL4838895.1"/>
    <property type="molecule type" value="Genomic_DNA"/>
</dbReference>
<evidence type="ECO:0000256" key="5">
    <source>
        <dbReference type="ARBA" id="ARBA00022670"/>
    </source>
</evidence>
<dbReference type="InterPro" id="IPR023827">
    <property type="entry name" value="Peptidase_S8_Asp-AS"/>
</dbReference>
<evidence type="ECO:0000256" key="1">
    <source>
        <dbReference type="ARBA" id="ARBA00001913"/>
    </source>
</evidence>
<keyword evidence="4" id="KW-0964">Secreted</keyword>
<sequence length="821" mass="90856">MQNKKLIPKYLTILLVILLIYPTTISAENSTPLYKTGLDNHLKVVEQQPLNIESVAEDFESFRSNYVRVKKGSTIQSQNHSQNKINQRGILVKMKQGESFPVEKFYDVKIMDVPENIKEQNIYLIRISEESNYNKQLEDLRNETDILYAEPDSIYETSFTPSDPHYNEQWYLNKIEMDKAWDINKGSSDVKIAILDTGVNANHPDLAGRVLPGYDFVNDDNDPSDDNGHGTHIAGIIASNIDNIGIAGIDLNANILPVKVGRKDGAVSSLNAIEGIYYAIDNGADVINMSYGGYQYSEAINQAIQEAYSEGIVLVAAAGNEASSEWSYPASYGPVISVAATDENDSPTDFTNYGEFIDITAPGQNIYSTNYVGGYSTMNGTSFSAPIVSALAGLIKSQHPEWTPEKIEWALQLGADQLGTADWNSFTGFGRVNGFGALTANLPSLLNDQPDNYVDANQINSGQVYQDKIDLPMDVDWYAVEVTQNSELSVSLTNPSSQLDLIGIVYKEDETTVIERQLIDDYGMGANESMSIYVEPGTYYLAVYDYFNHWSKESYEIQMNIEKTQLADSAAPVASLGSGVYLEPIEVALTSDSGSAIYYTLDGTDPSHTSGELYTNPIKLDKNTILKAVTIESYITSEIVTYNYTIATDSIFTDTVGHWAERNITYLYYQNVITGYSNGTFLPNDKITRAEATTIIIRELGLPLENSNFVDVSNNYWASKYIGAAVNAKIINGYDGNKFKPNDYLTRAEMAAILVRAYKLTGNSDISFPDVSGNYWAHDYIENLLANKITNGYSDGNFGPKDNIKRAEFATMIARVLGFGI</sequence>
<evidence type="ECO:0000256" key="9">
    <source>
        <dbReference type="ARBA" id="ARBA00022837"/>
    </source>
</evidence>
<dbReference type="InterPro" id="IPR000209">
    <property type="entry name" value="Peptidase_S8/S53_dom"/>
</dbReference>
<keyword evidence="14" id="KW-1185">Reference proteome</keyword>
<dbReference type="InterPro" id="IPR022398">
    <property type="entry name" value="Peptidase_S8_His-AS"/>
</dbReference>
<feature type="active site" description="Charge relay system" evidence="10">
    <location>
        <position position="382"/>
    </location>
</feature>